<proteinExistence type="predicted"/>
<evidence type="ECO:0000256" key="1">
    <source>
        <dbReference type="SAM" id="MobiDB-lite"/>
    </source>
</evidence>
<feature type="compositionally biased region" description="Low complexity" evidence="1">
    <location>
        <begin position="26"/>
        <end position="38"/>
    </location>
</feature>
<dbReference type="AlphaFoldDB" id="A0A1R3L5R2"/>
<keyword evidence="3" id="KW-1185">Reference proteome</keyword>
<feature type="compositionally biased region" description="Pro residues" evidence="1">
    <location>
        <begin position="63"/>
        <end position="82"/>
    </location>
</feature>
<dbReference type="EMBL" id="KV863904">
    <property type="protein sequence ID" value="ONK54961.1"/>
    <property type="molecule type" value="Genomic_DNA"/>
</dbReference>
<reference evidence="3" key="1">
    <citation type="journal article" date="2017" name="Nat. Commun.">
        <title>The asparagus genome sheds light on the origin and evolution of a young Y chromosome.</title>
        <authorList>
            <person name="Harkess A."/>
            <person name="Zhou J."/>
            <person name="Xu C."/>
            <person name="Bowers J.E."/>
            <person name="Van der Hulst R."/>
            <person name="Ayyampalayam S."/>
            <person name="Mercati F."/>
            <person name="Riccardi P."/>
            <person name="McKain M.R."/>
            <person name="Kakrana A."/>
            <person name="Tang H."/>
            <person name="Ray J."/>
            <person name="Groenendijk J."/>
            <person name="Arikit S."/>
            <person name="Mathioni S.M."/>
            <person name="Nakano M."/>
            <person name="Shan H."/>
            <person name="Telgmann-Rauber A."/>
            <person name="Kanno A."/>
            <person name="Yue Z."/>
            <person name="Chen H."/>
            <person name="Li W."/>
            <person name="Chen Y."/>
            <person name="Xu X."/>
            <person name="Zhang Y."/>
            <person name="Luo S."/>
            <person name="Chen H."/>
            <person name="Gao J."/>
            <person name="Mao Z."/>
            <person name="Pires J.C."/>
            <person name="Luo M."/>
            <person name="Kudrna D."/>
            <person name="Wing R.A."/>
            <person name="Meyers B.C."/>
            <person name="Yi K."/>
            <person name="Kong H."/>
            <person name="Lavrijsen P."/>
            <person name="Sunseri F."/>
            <person name="Falavigna A."/>
            <person name="Ye Y."/>
            <person name="Leebens-Mack J.H."/>
            <person name="Chen G."/>
        </authorList>
    </citation>
    <scope>NUCLEOTIDE SEQUENCE [LARGE SCALE GENOMIC DNA]</scope>
    <source>
        <strain evidence="3">cv. DH0086</strain>
    </source>
</reference>
<feature type="region of interest" description="Disordered" evidence="1">
    <location>
        <begin position="26"/>
        <end position="110"/>
    </location>
</feature>
<organism evidence="2 3">
    <name type="scientific">Asparagus officinalis</name>
    <name type="common">Garden asparagus</name>
    <dbReference type="NCBI Taxonomy" id="4686"/>
    <lineage>
        <taxon>Eukaryota</taxon>
        <taxon>Viridiplantae</taxon>
        <taxon>Streptophyta</taxon>
        <taxon>Embryophyta</taxon>
        <taxon>Tracheophyta</taxon>
        <taxon>Spermatophyta</taxon>
        <taxon>Magnoliopsida</taxon>
        <taxon>Liliopsida</taxon>
        <taxon>Asparagales</taxon>
        <taxon>Asparagaceae</taxon>
        <taxon>Asparagoideae</taxon>
        <taxon>Asparagus</taxon>
    </lineage>
</organism>
<evidence type="ECO:0000313" key="3">
    <source>
        <dbReference type="Proteomes" id="UP000243459"/>
    </source>
</evidence>
<accession>A0A1R3L5R2</accession>
<gene>
    <name evidence="2" type="ORF">A4U43_UnF9150</name>
</gene>
<sequence>MKQAAAMATSTPISLLLFKAPAPLISSSSSRASLHSPSKFSPDPKRKFLRLSALGDAPSEIPRVPPENTPEIPPEMPRPPPMECACRRRSSGDDTRVQPHSGGTVRARTSPASRPCRLHLSRRFHCRRRMCCRGNLGQMWCLRFRRRFFLLSRRMLVHRLLCNSVLVLEFSPPLLLHRRLAFSFWNFLLRYAFLVAEVKEIIHYPSPTKPNRYRNLQRCRLFVRFTYPSKPKR</sequence>
<dbReference type="Proteomes" id="UP000243459">
    <property type="component" value="Unassembled WGS sequence"/>
</dbReference>
<dbReference type="Gramene" id="ONK54961">
    <property type="protein sequence ID" value="ONK54961"/>
    <property type="gene ID" value="A4U43_UnF9150"/>
</dbReference>
<protein>
    <submittedName>
        <fullName evidence="2">Uncharacterized protein</fullName>
    </submittedName>
</protein>
<evidence type="ECO:0000313" key="2">
    <source>
        <dbReference type="EMBL" id="ONK54961.1"/>
    </source>
</evidence>
<name>A0A1R3L5R2_ASPOF</name>